<evidence type="ECO:0000256" key="1">
    <source>
        <dbReference type="SAM" id="Phobius"/>
    </source>
</evidence>
<reference evidence="2" key="1">
    <citation type="submission" date="2015-12" db="EMBL/GenBank/DDBJ databases">
        <title>Gene expression during late stages of embryo sac development: a critical building block for successful pollen-pistil interactions.</title>
        <authorList>
            <person name="Liu Y."/>
            <person name="Joly V."/>
            <person name="Sabar M."/>
            <person name="Matton D.P."/>
        </authorList>
    </citation>
    <scope>NUCLEOTIDE SEQUENCE</scope>
</reference>
<proteinExistence type="predicted"/>
<protein>
    <submittedName>
        <fullName evidence="2">Putative ovule protein</fullName>
    </submittedName>
</protein>
<keyword evidence="1" id="KW-1133">Transmembrane helix</keyword>
<feature type="transmembrane region" description="Helical" evidence="1">
    <location>
        <begin position="57"/>
        <end position="74"/>
    </location>
</feature>
<keyword evidence="1" id="KW-0812">Transmembrane</keyword>
<name>A0A0V0GZY0_SOLCH</name>
<dbReference type="EMBL" id="GEDG01027664">
    <property type="protein sequence ID" value="JAP13685.1"/>
    <property type="molecule type" value="Transcribed_RNA"/>
</dbReference>
<evidence type="ECO:0000313" key="2">
    <source>
        <dbReference type="EMBL" id="JAP13685.1"/>
    </source>
</evidence>
<keyword evidence="1" id="KW-0472">Membrane</keyword>
<feature type="transmembrane region" description="Helical" evidence="1">
    <location>
        <begin position="35"/>
        <end position="51"/>
    </location>
</feature>
<sequence length="76" mass="9266">MEILHVISYLPKNLGQNSRRYYYFFCFLSERKDNTRVLFLLFVLLTFLVRFKKNVSFLFGNSFILTFYMVCLRSQD</sequence>
<organism evidence="2">
    <name type="scientific">Solanum chacoense</name>
    <name type="common">Chaco potato</name>
    <dbReference type="NCBI Taxonomy" id="4108"/>
    <lineage>
        <taxon>Eukaryota</taxon>
        <taxon>Viridiplantae</taxon>
        <taxon>Streptophyta</taxon>
        <taxon>Embryophyta</taxon>
        <taxon>Tracheophyta</taxon>
        <taxon>Spermatophyta</taxon>
        <taxon>Magnoliopsida</taxon>
        <taxon>eudicotyledons</taxon>
        <taxon>Gunneridae</taxon>
        <taxon>Pentapetalae</taxon>
        <taxon>asterids</taxon>
        <taxon>lamiids</taxon>
        <taxon>Solanales</taxon>
        <taxon>Solanaceae</taxon>
        <taxon>Solanoideae</taxon>
        <taxon>Solaneae</taxon>
        <taxon>Solanum</taxon>
    </lineage>
</organism>
<dbReference type="AlphaFoldDB" id="A0A0V0GZY0"/>
<accession>A0A0V0GZY0</accession>